<evidence type="ECO:0000313" key="3">
    <source>
        <dbReference type="Proteomes" id="UP000002774"/>
    </source>
</evidence>
<dbReference type="Proteomes" id="UP000002774">
    <property type="component" value="Chromosome"/>
</dbReference>
<reference evidence="2" key="1">
    <citation type="submission" date="2011-09" db="EMBL/GenBank/DDBJ databases">
        <title>The permanent draft genome of Mucilaginibacter paludis DSM 18603.</title>
        <authorList>
            <consortium name="US DOE Joint Genome Institute (JGI-PGF)"/>
            <person name="Lucas S."/>
            <person name="Han J."/>
            <person name="Lapidus A."/>
            <person name="Bruce D."/>
            <person name="Goodwin L."/>
            <person name="Pitluck S."/>
            <person name="Peters L."/>
            <person name="Kyrpides N."/>
            <person name="Mavromatis K."/>
            <person name="Ivanova N."/>
            <person name="Mikhailova N."/>
            <person name="Held B."/>
            <person name="Detter J.C."/>
            <person name="Tapia R."/>
            <person name="Han C."/>
            <person name="Land M."/>
            <person name="Hauser L."/>
            <person name="Markowitz V."/>
            <person name="Cheng J.-F."/>
            <person name="Hugenholtz P."/>
            <person name="Woyke T."/>
            <person name="Wu D."/>
            <person name="Tindall B."/>
            <person name="Brambilla E."/>
            <person name="Klenk H.-P."/>
            <person name="Eisen J.A."/>
        </authorList>
    </citation>
    <scope>NUCLEOTIDE SEQUENCE [LARGE SCALE GENOMIC DNA]</scope>
    <source>
        <strain evidence="2">DSM 18603</strain>
    </source>
</reference>
<accession>H1YDU6</accession>
<feature type="chain" id="PRO_5005682734" description="Conjugal transfer protein TraI" evidence="1">
    <location>
        <begin position="24"/>
        <end position="226"/>
    </location>
</feature>
<organism evidence="2 3">
    <name type="scientific">Mucilaginibacter paludis DSM 18603</name>
    <dbReference type="NCBI Taxonomy" id="714943"/>
    <lineage>
        <taxon>Bacteria</taxon>
        <taxon>Pseudomonadati</taxon>
        <taxon>Bacteroidota</taxon>
        <taxon>Sphingobacteriia</taxon>
        <taxon>Sphingobacteriales</taxon>
        <taxon>Sphingobacteriaceae</taxon>
        <taxon>Mucilaginibacter</taxon>
    </lineage>
</organism>
<protein>
    <recommendedName>
        <fullName evidence="4">Conjugal transfer protein TraI</fullName>
    </recommendedName>
</protein>
<dbReference type="RefSeq" id="WP_008503815.1">
    <property type="nucleotide sequence ID" value="NZ_CM001403.1"/>
</dbReference>
<feature type="signal peptide" evidence="1">
    <location>
        <begin position="1"/>
        <end position="23"/>
    </location>
</feature>
<proteinExistence type="predicted"/>
<gene>
    <name evidence="2" type="ORF">Mucpa_0083</name>
</gene>
<dbReference type="STRING" id="714943.Mucpa_0083"/>
<name>H1YDU6_9SPHI</name>
<evidence type="ECO:0000313" key="2">
    <source>
        <dbReference type="EMBL" id="EHQ24286.1"/>
    </source>
</evidence>
<dbReference type="EMBL" id="CM001403">
    <property type="protein sequence ID" value="EHQ24286.1"/>
    <property type="molecule type" value="Genomic_DNA"/>
</dbReference>
<dbReference type="HOGENOM" id="CLU_1287665_0_0_10"/>
<keyword evidence="3" id="KW-1185">Reference proteome</keyword>
<evidence type="ECO:0008006" key="4">
    <source>
        <dbReference type="Google" id="ProtNLM"/>
    </source>
</evidence>
<keyword evidence="1" id="KW-0732">Signal</keyword>
<dbReference type="eggNOG" id="COG0497">
    <property type="taxonomic scope" value="Bacteria"/>
</dbReference>
<dbReference type="AlphaFoldDB" id="H1YDU6"/>
<sequence>MKRTFILCCVFMALLSPQQQLYAQIPIVGLINSAIKKVITAIDLKVQQLQNQTIWLQNAEKELENKMALGNLNDVSGWLDKERNLYKGYYDELAQVKKVISGYNAVKRIIQQQAQLVSEYKNAYSLFRQDNNFTPTELSYMGTVYDGILQESVRNLDEVMLAINSLSTQMSDAQRLQIIHTAGNHLQRNLNDLRQFNAGNMQLTLDRARQRKDMDAVKQLYGLPNK</sequence>
<evidence type="ECO:0000256" key="1">
    <source>
        <dbReference type="SAM" id="SignalP"/>
    </source>
</evidence>